<dbReference type="PANTHER" id="PTHR10605:SF56">
    <property type="entry name" value="BIFUNCTIONAL HEPARAN SULFATE N-DEACETYLASE_N-SULFOTRANSFERASE"/>
    <property type="match status" value="1"/>
</dbReference>
<dbReference type="EMBL" id="VIAR01000006">
    <property type="protein sequence ID" value="TQD38816.1"/>
    <property type="molecule type" value="Genomic_DNA"/>
</dbReference>
<dbReference type="Gene3D" id="3.40.50.300">
    <property type="entry name" value="P-loop containing nucleotide triphosphate hydrolases"/>
    <property type="match status" value="1"/>
</dbReference>
<dbReference type="OrthoDB" id="981508at2"/>
<reference evidence="4 5" key="1">
    <citation type="submission" date="2019-06" db="EMBL/GenBank/DDBJ databases">
        <title>Flavibacter putida gen. nov., sp. nov., a novel marine bacterium of the family Flavobacteriaceae isolated from coastal seawater.</title>
        <authorList>
            <person name="Feng X."/>
        </authorList>
    </citation>
    <scope>NUCLEOTIDE SEQUENCE [LARGE SCALE GENOMIC DNA]</scope>
    <source>
        <strain evidence="4 5">PLHSN227</strain>
    </source>
</reference>
<organism evidence="4 5">
    <name type="scientific">Haloflavibacter putidus</name>
    <dbReference type="NCBI Taxonomy" id="2576776"/>
    <lineage>
        <taxon>Bacteria</taxon>
        <taxon>Pseudomonadati</taxon>
        <taxon>Bacteroidota</taxon>
        <taxon>Flavobacteriia</taxon>
        <taxon>Flavobacteriales</taxon>
        <taxon>Flavobacteriaceae</taxon>
        <taxon>Haloflavibacter</taxon>
    </lineage>
</organism>
<keyword evidence="5" id="KW-1185">Reference proteome</keyword>
<dbReference type="Pfam" id="PF00685">
    <property type="entry name" value="Sulfotransfer_1"/>
    <property type="match status" value="1"/>
</dbReference>
<evidence type="ECO:0000313" key="5">
    <source>
        <dbReference type="Proteomes" id="UP000317169"/>
    </source>
</evidence>
<evidence type="ECO:0000259" key="3">
    <source>
        <dbReference type="Pfam" id="PF00685"/>
    </source>
</evidence>
<sequence length="317" mass="37687">MYRHVEAALKLSLKDVNLFVPGAAKSGTSTLHNLLNLHPKINMSSNKEPHIWSMANREEMDADWSVSRDYFQKEKGIEYYGESSTGYFYFKNFKINLKKYGNPNAKFIFILRNPIDRTYSHYTYLKSLGSEDESLRKAILENHKHEPSTDDVLPELIIKNYYQYSLYGKWMERFYEVFDSKNVKIILFENLKTKPLDTLNECFNFLGLTPLAKIPEIKSNKTVQLRFPKTYKKIRIMVFNKNKTSDVLKHFLPKDFRRKYKKKATEIFLNLNKTNKTLPKLSQKDRTWLYDLFSEDVALLKKVTKMEFKLWKDFNKE</sequence>
<gene>
    <name evidence="4" type="ORF">FKR84_07465</name>
</gene>
<evidence type="ECO:0000256" key="1">
    <source>
        <dbReference type="ARBA" id="ARBA00022679"/>
    </source>
</evidence>
<dbReference type="SUPFAM" id="SSF52540">
    <property type="entry name" value="P-loop containing nucleoside triphosphate hydrolases"/>
    <property type="match status" value="1"/>
</dbReference>
<feature type="domain" description="Sulfotransferase" evidence="3">
    <location>
        <begin position="18"/>
        <end position="213"/>
    </location>
</feature>
<dbReference type="InterPro" id="IPR037359">
    <property type="entry name" value="NST/OST"/>
</dbReference>
<keyword evidence="1 4" id="KW-0808">Transferase</keyword>
<dbReference type="InterPro" id="IPR000863">
    <property type="entry name" value="Sulfotransferase_dom"/>
</dbReference>
<dbReference type="Proteomes" id="UP000317169">
    <property type="component" value="Unassembled WGS sequence"/>
</dbReference>
<evidence type="ECO:0000313" key="4">
    <source>
        <dbReference type="EMBL" id="TQD38816.1"/>
    </source>
</evidence>
<evidence type="ECO:0000256" key="2">
    <source>
        <dbReference type="ARBA" id="ARBA00023180"/>
    </source>
</evidence>
<keyword evidence="2" id="KW-0325">Glycoprotein</keyword>
<dbReference type="AlphaFoldDB" id="A0A507ZM93"/>
<comment type="caution">
    <text evidence="4">The sequence shown here is derived from an EMBL/GenBank/DDBJ whole genome shotgun (WGS) entry which is preliminary data.</text>
</comment>
<dbReference type="InterPro" id="IPR027417">
    <property type="entry name" value="P-loop_NTPase"/>
</dbReference>
<protein>
    <submittedName>
        <fullName evidence="4">Sulfotransferase domain-containing protein</fullName>
    </submittedName>
</protein>
<dbReference type="PANTHER" id="PTHR10605">
    <property type="entry name" value="HEPARAN SULFATE SULFOTRANSFERASE"/>
    <property type="match status" value="1"/>
</dbReference>
<dbReference type="GO" id="GO:0008146">
    <property type="term" value="F:sulfotransferase activity"/>
    <property type="evidence" value="ECO:0007669"/>
    <property type="project" value="InterPro"/>
</dbReference>
<accession>A0A507ZM93</accession>
<proteinExistence type="predicted"/>
<name>A0A507ZM93_9FLAO</name>